<evidence type="ECO:0000313" key="1">
    <source>
        <dbReference type="EMBL" id="SEJ45230.1"/>
    </source>
</evidence>
<dbReference type="RefSeq" id="WP_092174994.1">
    <property type="nucleotide sequence ID" value="NZ_FNZH01000004.1"/>
</dbReference>
<accession>A0A1H6Z6R1</accession>
<organism evidence="1 2">
    <name type="scientific">Cyclobacterium xiamenense</name>
    <dbReference type="NCBI Taxonomy" id="1297121"/>
    <lineage>
        <taxon>Bacteria</taxon>
        <taxon>Pseudomonadati</taxon>
        <taxon>Bacteroidota</taxon>
        <taxon>Cytophagia</taxon>
        <taxon>Cytophagales</taxon>
        <taxon>Cyclobacteriaceae</taxon>
        <taxon>Cyclobacterium</taxon>
    </lineage>
</organism>
<reference evidence="2" key="1">
    <citation type="submission" date="2016-10" db="EMBL/GenBank/DDBJ databases">
        <authorList>
            <person name="Varghese N."/>
            <person name="Submissions S."/>
        </authorList>
    </citation>
    <scope>NUCLEOTIDE SEQUENCE [LARGE SCALE GENOMIC DNA]</scope>
    <source>
        <strain evidence="2">IBRC-M 10761</strain>
    </source>
</reference>
<protein>
    <submittedName>
        <fullName evidence="1">Uncharacterized protein</fullName>
    </submittedName>
</protein>
<proteinExistence type="predicted"/>
<name>A0A1H6Z6R1_9BACT</name>
<dbReference type="AlphaFoldDB" id="A0A1H6Z6R1"/>
<evidence type="ECO:0000313" key="2">
    <source>
        <dbReference type="Proteomes" id="UP000199403"/>
    </source>
</evidence>
<dbReference type="Proteomes" id="UP000199403">
    <property type="component" value="Unassembled WGS sequence"/>
</dbReference>
<keyword evidence="2" id="KW-1185">Reference proteome</keyword>
<dbReference type="STRING" id="1416801.SAMN05192553_10416"/>
<sequence length="185" mass="21578">MKLHELRLFITEDIFVLKEEEREKLAAAQLASRLELDETMDTHLLEEPEAMPPAPENSDPEPIPFEGEFQKSILVVYQGEELSAGNREFLLKIFRAVNLSLKDLALVSEKSLKESNENPLSQLNPVKMVLFGTLHHPLMKLKKENYRIMQEPLEYFFADELEELEKHVALKRKLWDTLQVFFNVK</sequence>
<gene>
    <name evidence="1" type="ORF">SAMN05192553_10416</name>
</gene>
<dbReference type="OrthoDB" id="824384at2"/>
<dbReference type="EMBL" id="FNZH01000004">
    <property type="protein sequence ID" value="SEJ45230.1"/>
    <property type="molecule type" value="Genomic_DNA"/>
</dbReference>